<evidence type="ECO:0000313" key="8">
    <source>
        <dbReference type="Proteomes" id="UP000823749"/>
    </source>
</evidence>
<dbReference type="PANTHER" id="PTHR10426:SF79">
    <property type="entry name" value="PROTEIN STRICTOSIDINE SYNTHASE-LIKE 2"/>
    <property type="match status" value="1"/>
</dbReference>
<dbReference type="GO" id="GO:0005773">
    <property type="term" value="C:vacuole"/>
    <property type="evidence" value="ECO:0007669"/>
    <property type="project" value="UniProtKB-SubCell"/>
</dbReference>
<proteinExistence type="inferred from homology"/>
<dbReference type="SUPFAM" id="SSF63829">
    <property type="entry name" value="Calcium-dependent phosphotriesterase"/>
    <property type="match status" value="1"/>
</dbReference>
<dbReference type="EMBL" id="JACTNZ010000003">
    <property type="protein sequence ID" value="KAG5555880.1"/>
    <property type="molecule type" value="Genomic_DNA"/>
</dbReference>
<comment type="caution">
    <text evidence="7">The sequence shown here is derived from an EMBL/GenBank/DDBJ whole genome shotgun (WGS) entry which is preliminary data.</text>
</comment>
<dbReference type="Proteomes" id="UP000823749">
    <property type="component" value="Chromosome 3"/>
</dbReference>
<feature type="domain" description="Strictosidine synthase conserved region" evidence="6">
    <location>
        <begin position="94"/>
        <end position="164"/>
    </location>
</feature>
<gene>
    <name evidence="7" type="ORF">RHGRI_006511</name>
</gene>
<dbReference type="Pfam" id="PF20067">
    <property type="entry name" value="SSL_N"/>
    <property type="match status" value="1"/>
</dbReference>
<keyword evidence="8" id="KW-1185">Reference proteome</keyword>
<comment type="subcellular location">
    <subcellularLocation>
        <location evidence="1">Vacuole</location>
    </subcellularLocation>
</comment>
<feature type="chain" id="PRO_5043439798" description="Strictosidine synthase conserved region domain-containing protein" evidence="5">
    <location>
        <begin position="28"/>
        <end position="291"/>
    </location>
</feature>
<dbReference type="GO" id="GO:0016787">
    <property type="term" value="F:hydrolase activity"/>
    <property type="evidence" value="ECO:0007669"/>
    <property type="project" value="TreeGrafter"/>
</dbReference>
<dbReference type="InterPro" id="IPR018119">
    <property type="entry name" value="Strictosidine_synth_cons-reg"/>
</dbReference>
<reference evidence="7" key="1">
    <citation type="submission" date="2020-08" db="EMBL/GenBank/DDBJ databases">
        <title>Plant Genome Project.</title>
        <authorList>
            <person name="Zhang R.-G."/>
        </authorList>
    </citation>
    <scope>NUCLEOTIDE SEQUENCE</scope>
    <source>
        <strain evidence="7">WSP0</strain>
        <tissue evidence="7">Leaf</tissue>
    </source>
</reference>
<feature type="signal peptide" evidence="5">
    <location>
        <begin position="1"/>
        <end position="27"/>
    </location>
</feature>
<sequence>MSHFGSNLFLTTFTILLLSALLSTDHSKIVSLLSITYTNKDSYSNHDDKQVIPIVGAVGPESLAFDPHGGGPYTGVSDGQIIKWLENERRWIDFAVTSTHRNHISVIVSGDRTGRLMKYNPQSKETTVLLQNLTFPNGVSLSRDGDFILVADTTNCRILKLWLEPSSKSGMVEVFNRLPGFPDNIKRNHRGEFWVGIHAKRGKFLKWVLSFPLVGQALIKLPFDITKVYSYFARWGGNGLAVRLSGDGDVLEALEDESRHGWKAVSEVEERDGNILDWIHKDAFCGRSKKF</sequence>
<protein>
    <recommendedName>
        <fullName evidence="6">Strictosidine synthase conserved region domain-containing protein</fullName>
    </recommendedName>
</protein>
<evidence type="ECO:0000256" key="4">
    <source>
        <dbReference type="ARBA" id="ARBA00023180"/>
    </source>
</evidence>
<evidence type="ECO:0000256" key="5">
    <source>
        <dbReference type="SAM" id="SignalP"/>
    </source>
</evidence>
<organism evidence="7 8">
    <name type="scientific">Rhododendron griersonianum</name>
    <dbReference type="NCBI Taxonomy" id="479676"/>
    <lineage>
        <taxon>Eukaryota</taxon>
        <taxon>Viridiplantae</taxon>
        <taxon>Streptophyta</taxon>
        <taxon>Embryophyta</taxon>
        <taxon>Tracheophyta</taxon>
        <taxon>Spermatophyta</taxon>
        <taxon>Magnoliopsida</taxon>
        <taxon>eudicotyledons</taxon>
        <taxon>Gunneridae</taxon>
        <taxon>Pentapetalae</taxon>
        <taxon>asterids</taxon>
        <taxon>Ericales</taxon>
        <taxon>Ericaceae</taxon>
        <taxon>Ericoideae</taxon>
        <taxon>Rhodoreae</taxon>
        <taxon>Rhododendron</taxon>
    </lineage>
</organism>
<dbReference type="GO" id="GO:0012505">
    <property type="term" value="C:endomembrane system"/>
    <property type="evidence" value="ECO:0007669"/>
    <property type="project" value="TreeGrafter"/>
</dbReference>
<dbReference type="Pfam" id="PF03088">
    <property type="entry name" value="Str_synth"/>
    <property type="match status" value="1"/>
</dbReference>
<evidence type="ECO:0000313" key="7">
    <source>
        <dbReference type="EMBL" id="KAG5555880.1"/>
    </source>
</evidence>
<dbReference type="Gene3D" id="2.120.10.30">
    <property type="entry name" value="TolB, C-terminal domain"/>
    <property type="match status" value="2"/>
</dbReference>
<keyword evidence="5" id="KW-0732">Signal</keyword>
<evidence type="ECO:0000259" key="6">
    <source>
        <dbReference type="Pfam" id="PF03088"/>
    </source>
</evidence>
<keyword evidence="3" id="KW-0926">Vacuole</keyword>
<accession>A0AAV6KT81</accession>
<dbReference type="AlphaFoldDB" id="A0AAV6KT81"/>
<keyword evidence="4" id="KW-0325">Glycoprotein</keyword>
<dbReference type="InterPro" id="IPR011042">
    <property type="entry name" value="6-blade_b-propeller_TolB-like"/>
</dbReference>
<name>A0AAV6KT81_9ERIC</name>
<comment type="similarity">
    <text evidence="2">Belongs to the strictosidine synthase family.</text>
</comment>
<evidence type="ECO:0000256" key="3">
    <source>
        <dbReference type="ARBA" id="ARBA00022554"/>
    </source>
</evidence>
<evidence type="ECO:0000256" key="1">
    <source>
        <dbReference type="ARBA" id="ARBA00004116"/>
    </source>
</evidence>
<evidence type="ECO:0000256" key="2">
    <source>
        <dbReference type="ARBA" id="ARBA00009191"/>
    </source>
</evidence>
<dbReference type="PANTHER" id="PTHR10426">
    <property type="entry name" value="STRICTOSIDINE SYNTHASE-RELATED"/>
    <property type="match status" value="1"/>
</dbReference>